<accession>A0A1I0K651</accession>
<dbReference type="Pfam" id="PF04233">
    <property type="entry name" value="Phage_Mu_F"/>
    <property type="match status" value="1"/>
</dbReference>
<evidence type="ECO:0000313" key="3">
    <source>
        <dbReference type="Proteomes" id="UP000198508"/>
    </source>
</evidence>
<dbReference type="STRING" id="460384.SAMN05216313_15022"/>
<evidence type="ECO:0000259" key="1">
    <source>
        <dbReference type="Pfam" id="PF04233"/>
    </source>
</evidence>
<dbReference type="EMBL" id="FOIM01000050">
    <property type="protein sequence ID" value="SEU19407.1"/>
    <property type="molecule type" value="Genomic_DNA"/>
</dbReference>
<name>A0A1I0K651_9FIRM</name>
<organism evidence="2 3">
    <name type="scientific">Enterocloster lavalensis</name>
    <dbReference type="NCBI Taxonomy" id="460384"/>
    <lineage>
        <taxon>Bacteria</taxon>
        <taxon>Bacillati</taxon>
        <taxon>Bacillota</taxon>
        <taxon>Clostridia</taxon>
        <taxon>Lachnospirales</taxon>
        <taxon>Lachnospiraceae</taxon>
        <taxon>Enterocloster</taxon>
    </lineage>
</organism>
<sequence length="541" mass="62086">MAKASQGNKDYWHKRFEQLEDEQYRRSAAYYQDVQEQFRRASNDIQMDIDRWYQRLADNNDISLAGAKRLLKKNDLEEFHWTVEQYIKAGEENAVDQRWMKQLENASARHHISYLDAMKLQIQQHAELLSTEYEGGMTDFLHKSYADNYYRSAYEIAKGTGVGSNLARLDDKRIDMVIRKPWAQDGAVFSDRIWSNKQKLVNTLHTELSQNIIRGASPQKTIDSLAKTMDVSRSQAGRLIMTESAAIASAAKQDCLKELGVEQYEIVATLDSHTSEICRDMDGKVFAQKDYEVGVTAPPFHPNCRTTTAPYFDDEFTAEDQRAARGEDGKTHYVPADMKYREWEKKFVGREAEESPRKATNGSYGVKWPRIQSPEYRESLEKLSNDPKVVDAIETRARWALSNRDGSKTEEIYAVSLETGKEIARIADQKTEYGIHRSEAFTKKLSAVDQDGEQILLIHNHPRGLPPSISDINVLLENKNVTGITVGHDGSLYRYTRPQKEIPKTDFLVALRKYSQYTETTNIEKALDELSSEYGFRIEKL</sequence>
<dbReference type="AlphaFoldDB" id="A0A1I0K651"/>
<keyword evidence="3" id="KW-1185">Reference proteome</keyword>
<proteinExistence type="predicted"/>
<dbReference type="InterPro" id="IPR006528">
    <property type="entry name" value="Phage_head_morphogenesis_dom"/>
</dbReference>
<evidence type="ECO:0000313" key="2">
    <source>
        <dbReference type="EMBL" id="SEU19407.1"/>
    </source>
</evidence>
<gene>
    <name evidence="2" type="ORF">SAMN05216313_15022</name>
</gene>
<dbReference type="Proteomes" id="UP000198508">
    <property type="component" value="Unassembled WGS sequence"/>
</dbReference>
<dbReference type="RefSeq" id="WP_092371409.1">
    <property type="nucleotide sequence ID" value="NZ_FOIM01000050.1"/>
</dbReference>
<reference evidence="3" key="1">
    <citation type="submission" date="2016-10" db="EMBL/GenBank/DDBJ databases">
        <authorList>
            <person name="Varghese N."/>
            <person name="Submissions S."/>
        </authorList>
    </citation>
    <scope>NUCLEOTIDE SEQUENCE [LARGE SCALE GENOMIC DNA]</scope>
    <source>
        <strain evidence="3">NLAE-zl-G277</strain>
    </source>
</reference>
<dbReference type="NCBIfam" id="TIGR01641">
    <property type="entry name" value="phageSPP1_gp7"/>
    <property type="match status" value="1"/>
</dbReference>
<feature type="domain" description="Phage head morphogenesis" evidence="1">
    <location>
        <begin position="203"/>
        <end position="308"/>
    </location>
</feature>
<protein>
    <submittedName>
        <fullName evidence="2">Phage putative head morphogenesis protein, SPP1 gp7 family</fullName>
    </submittedName>
</protein>